<dbReference type="GO" id="GO:0005085">
    <property type="term" value="F:guanyl-nucleotide exchange factor activity"/>
    <property type="evidence" value="ECO:0007669"/>
    <property type="project" value="UniProtKB-KW"/>
</dbReference>
<name>A0A8K1GBQ7_9PASS</name>
<keyword evidence="15" id="KW-0866">Nonsense-mediated mRNA decay</keyword>
<feature type="region of interest" description="Disordered" evidence="20">
    <location>
        <begin position="1"/>
        <end position="478"/>
    </location>
</feature>
<keyword evidence="14" id="KW-0694">RNA-binding</keyword>
<evidence type="ECO:0000256" key="18">
    <source>
        <dbReference type="ARBA" id="ARBA00023273"/>
    </source>
</evidence>
<dbReference type="GO" id="GO:0035145">
    <property type="term" value="C:exon-exon junction complex"/>
    <property type="evidence" value="ECO:0007669"/>
    <property type="project" value="InterPro"/>
</dbReference>
<keyword evidence="10" id="KW-0507">mRNA processing</keyword>
<evidence type="ECO:0000256" key="16">
    <source>
        <dbReference type="ARBA" id="ARBA00023187"/>
    </source>
</evidence>
<dbReference type="InterPro" id="IPR029071">
    <property type="entry name" value="Ubiquitin-like_domsf"/>
</dbReference>
<dbReference type="InterPro" id="IPR023578">
    <property type="entry name" value="Ras_GEF_dom_sf"/>
</dbReference>
<feature type="compositionally biased region" description="Basic and acidic residues" evidence="20">
    <location>
        <begin position="182"/>
        <end position="192"/>
    </location>
</feature>
<feature type="compositionally biased region" description="Gly residues" evidence="20">
    <location>
        <begin position="64"/>
        <end position="83"/>
    </location>
</feature>
<evidence type="ECO:0000256" key="20">
    <source>
        <dbReference type="SAM" id="MobiDB-lite"/>
    </source>
</evidence>
<evidence type="ECO:0000256" key="5">
    <source>
        <dbReference type="ARBA" id="ARBA00009548"/>
    </source>
</evidence>
<evidence type="ECO:0000259" key="21">
    <source>
        <dbReference type="PROSITE" id="PS50009"/>
    </source>
</evidence>
<keyword evidence="16" id="KW-0508">mRNA splicing</keyword>
<comment type="subcellular location">
    <subcellularLocation>
        <location evidence="2">Cell projection</location>
        <location evidence="2">Dendrite</location>
    </subcellularLocation>
    <subcellularLocation>
        <location evidence="1">Cytoplasm</location>
        <location evidence="1">Stress granule</location>
    </subcellularLocation>
    <subcellularLocation>
        <location evidence="4">Cytoplasm</location>
        <location evidence="4">Perinuclear region</location>
    </subcellularLocation>
    <subcellularLocation>
        <location evidence="3">Nucleus speckle</location>
    </subcellularLocation>
</comment>
<dbReference type="Gene3D" id="1.10.840.10">
    <property type="entry name" value="Ras guanine-nucleotide exchange factors catalytic domain"/>
    <property type="match status" value="1"/>
</dbReference>
<evidence type="ECO:0000256" key="3">
    <source>
        <dbReference type="ARBA" id="ARBA00004324"/>
    </source>
</evidence>
<keyword evidence="12" id="KW-0509">mRNA transport</keyword>
<gene>
    <name evidence="22" type="ORF">HGM15179_011476</name>
</gene>
<feature type="compositionally biased region" description="Basic and acidic residues" evidence="20">
    <location>
        <begin position="259"/>
        <end position="269"/>
    </location>
</feature>
<evidence type="ECO:0000256" key="4">
    <source>
        <dbReference type="ARBA" id="ARBA00004556"/>
    </source>
</evidence>
<evidence type="ECO:0000256" key="8">
    <source>
        <dbReference type="ARBA" id="ARBA00022490"/>
    </source>
</evidence>
<dbReference type="GO" id="GO:0007264">
    <property type="term" value="P:small GTPase-mediated signal transduction"/>
    <property type="evidence" value="ECO:0007669"/>
    <property type="project" value="InterPro"/>
</dbReference>
<organism evidence="22 23">
    <name type="scientific">Zosterops borbonicus</name>
    <dbReference type="NCBI Taxonomy" id="364589"/>
    <lineage>
        <taxon>Eukaryota</taxon>
        <taxon>Metazoa</taxon>
        <taxon>Chordata</taxon>
        <taxon>Craniata</taxon>
        <taxon>Vertebrata</taxon>
        <taxon>Euteleostomi</taxon>
        <taxon>Archelosauria</taxon>
        <taxon>Archosauria</taxon>
        <taxon>Dinosauria</taxon>
        <taxon>Saurischia</taxon>
        <taxon>Theropoda</taxon>
        <taxon>Coelurosauria</taxon>
        <taxon>Aves</taxon>
        <taxon>Neognathae</taxon>
        <taxon>Neoaves</taxon>
        <taxon>Telluraves</taxon>
        <taxon>Australaves</taxon>
        <taxon>Passeriformes</taxon>
        <taxon>Sylvioidea</taxon>
        <taxon>Zosteropidae</taxon>
        <taxon>Zosterops</taxon>
    </lineage>
</organism>
<evidence type="ECO:0000256" key="2">
    <source>
        <dbReference type="ARBA" id="ARBA00004279"/>
    </source>
</evidence>
<dbReference type="SMART" id="SM01044">
    <property type="entry name" value="Btz"/>
    <property type="match status" value="1"/>
</dbReference>
<dbReference type="PROSITE" id="PS50009">
    <property type="entry name" value="RASGEF_CAT"/>
    <property type="match status" value="1"/>
</dbReference>
<dbReference type="CDD" id="cd00155">
    <property type="entry name" value="RasGEF"/>
    <property type="match status" value="1"/>
</dbReference>
<feature type="compositionally biased region" description="Basic and acidic residues" evidence="20">
    <location>
        <begin position="123"/>
        <end position="133"/>
    </location>
</feature>
<evidence type="ECO:0000256" key="19">
    <source>
        <dbReference type="PROSITE-ProRule" id="PRU00168"/>
    </source>
</evidence>
<dbReference type="GO" id="GO:0051028">
    <property type="term" value="P:mRNA transport"/>
    <property type="evidence" value="ECO:0007669"/>
    <property type="project" value="UniProtKB-KW"/>
</dbReference>
<dbReference type="PANTHER" id="PTHR13434:SF0">
    <property type="entry name" value="PROTEIN CASC3"/>
    <property type="match status" value="1"/>
</dbReference>
<dbReference type="Gene3D" id="1.20.870.10">
    <property type="entry name" value="Son of sevenless (SoS) protein Chain: S domain 1"/>
    <property type="match status" value="1"/>
</dbReference>
<evidence type="ECO:0000256" key="15">
    <source>
        <dbReference type="ARBA" id="ARBA00023161"/>
    </source>
</evidence>
<dbReference type="InterPro" id="IPR036964">
    <property type="entry name" value="RASGEF_cat_dom_sf"/>
</dbReference>
<keyword evidence="13" id="KW-0810">Translation regulation</keyword>
<evidence type="ECO:0000256" key="13">
    <source>
        <dbReference type="ARBA" id="ARBA00022845"/>
    </source>
</evidence>
<feature type="compositionally biased region" description="Basic and acidic residues" evidence="20">
    <location>
        <begin position="427"/>
        <end position="436"/>
    </location>
</feature>
<accession>A0A8K1GBQ7</accession>
<keyword evidence="23" id="KW-1185">Reference proteome</keyword>
<dbReference type="FunFam" id="1.10.840.10:FF:000002">
    <property type="entry name" value="Rap guanine nucleotide exchange factor 4"/>
    <property type="match status" value="1"/>
</dbReference>
<evidence type="ECO:0000313" key="23">
    <source>
        <dbReference type="Proteomes" id="UP000796761"/>
    </source>
</evidence>
<evidence type="ECO:0000256" key="12">
    <source>
        <dbReference type="ARBA" id="ARBA00022816"/>
    </source>
</evidence>
<proteinExistence type="inferred from homology"/>
<dbReference type="Pfam" id="PF09405">
    <property type="entry name" value="Btz"/>
    <property type="match status" value="1"/>
</dbReference>
<keyword evidence="8" id="KW-0963">Cytoplasm</keyword>
<evidence type="ECO:0000256" key="17">
    <source>
        <dbReference type="ARBA" id="ARBA00023242"/>
    </source>
</evidence>
<dbReference type="GO" id="GO:0010494">
    <property type="term" value="C:cytoplasmic stress granule"/>
    <property type="evidence" value="ECO:0007669"/>
    <property type="project" value="UniProtKB-SubCell"/>
</dbReference>
<feature type="compositionally biased region" description="Polar residues" evidence="20">
    <location>
        <begin position="159"/>
        <end position="169"/>
    </location>
</feature>
<evidence type="ECO:0000256" key="14">
    <source>
        <dbReference type="ARBA" id="ARBA00022884"/>
    </source>
</evidence>
<keyword evidence="18" id="KW-0966">Cell projection</keyword>
<dbReference type="GO" id="GO:0006417">
    <property type="term" value="P:regulation of translation"/>
    <property type="evidence" value="ECO:0007669"/>
    <property type="project" value="UniProtKB-KW"/>
</dbReference>
<evidence type="ECO:0000256" key="9">
    <source>
        <dbReference type="ARBA" id="ARBA00022658"/>
    </source>
</evidence>
<dbReference type="GO" id="GO:0008380">
    <property type="term" value="P:RNA splicing"/>
    <property type="evidence" value="ECO:0007669"/>
    <property type="project" value="UniProtKB-KW"/>
</dbReference>
<feature type="compositionally biased region" description="Acidic residues" evidence="20">
    <location>
        <begin position="107"/>
        <end position="122"/>
    </location>
</feature>
<feature type="compositionally biased region" description="Basic and acidic residues" evidence="20">
    <location>
        <begin position="351"/>
        <end position="368"/>
    </location>
</feature>
<keyword evidence="9 19" id="KW-0344">Guanine-nucleotide releasing factor</keyword>
<dbReference type="Pfam" id="PF00617">
    <property type="entry name" value="RasGEF"/>
    <property type="match status" value="1"/>
</dbReference>
<feature type="compositionally biased region" description="Basic and acidic residues" evidence="20">
    <location>
        <begin position="141"/>
        <end position="152"/>
    </location>
</feature>
<dbReference type="GO" id="GO:0005681">
    <property type="term" value="C:spliceosomal complex"/>
    <property type="evidence" value="ECO:0007669"/>
    <property type="project" value="UniProtKB-KW"/>
</dbReference>
<dbReference type="GO" id="GO:0000184">
    <property type="term" value="P:nuclear-transcribed mRNA catabolic process, nonsense-mediated decay"/>
    <property type="evidence" value="ECO:0007669"/>
    <property type="project" value="UniProtKB-KW"/>
</dbReference>
<feature type="compositionally biased region" description="Basic and acidic residues" evidence="20">
    <location>
        <begin position="380"/>
        <end position="393"/>
    </location>
</feature>
<dbReference type="Gene3D" id="3.10.20.90">
    <property type="entry name" value="Phosphatidylinositol 3-kinase Catalytic Subunit, Chain A, domain 1"/>
    <property type="match status" value="1"/>
</dbReference>
<evidence type="ECO:0000256" key="6">
    <source>
        <dbReference type="ARBA" id="ARBA00019964"/>
    </source>
</evidence>
<evidence type="ECO:0000313" key="22">
    <source>
        <dbReference type="EMBL" id="TRZ15711.1"/>
    </source>
</evidence>
<feature type="compositionally biased region" description="Basic and acidic residues" evidence="20">
    <location>
        <begin position="225"/>
        <end position="248"/>
    </location>
</feature>
<evidence type="ECO:0000256" key="1">
    <source>
        <dbReference type="ARBA" id="ARBA00004210"/>
    </source>
</evidence>
<dbReference type="GO" id="GO:0003729">
    <property type="term" value="F:mRNA binding"/>
    <property type="evidence" value="ECO:0007669"/>
    <property type="project" value="InterPro"/>
</dbReference>
<dbReference type="GO" id="GO:0006397">
    <property type="term" value="P:mRNA processing"/>
    <property type="evidence" value="ECO:0007669"/>
    <property type="project" value="UniProtKB-KW"/>
</dbReference>
<dbReference type="AlphaFoldDB" id="A0A8K1GBQ7"/>
<dbReference type="EMBL" id="SWJQ01000357">
    <property type="protein sequence ID" value="TRZ15711.1"/>
    <property type="molecule type" value="Genomic_DNA"/>
</dbReference>
<feature type="compositionally biased region" description="Low complexity" evidence="20">
    <location>
        <begin position="18"/>
        <end position="53"/>
    </location>
</feature>
<evidence type="ECO:0000256" key="10">
    <source>
        <dbReference type="ARBA" id="ARBA00022664"/>
    </source>
</evidence>
<reference evidence="22" key="1">
    <citation type="submission" date="2019-04" db="EMBL/GenBank/DDBJ databases">
        <title>Genome assembly of Zosterops borbonicus 15179.</title>
        <authorList>
            <person name="Leroy T."/>
            <person name="Anselmetti Y."/>
            <person name="Tilak M.-K."/>
            <person name="Nabholz B."/>
        </authorList>
    </citation>
    <scope>NUCLEOTIDE SEQUENCE</scope>
    <source>
        <strain evidence="22">HGM_15179</strain>
        <tissue evidence="22">Muscle</tissue>
    </source>
</reference>
<keyword evidence="17" id="KW-0539">Nucleus</keyword>
<feature type="region of interest" description="Disordered" evidence="20">
    <location>
        <begin position="686"/>
        <end position="706"/>
    </location>
</feature>
<dbReference type="SMART" id="SM00147">
    <property type="entry name" value="RasGEF"/>
    <property type="match status" value="1"/>
</dbReference>
<keyword evidence="7" id="KW-0813">Transport</keyword>
<protein>
    <recommendedName>
        <fullName evidence="6">Protein CASC3</fullName>
    </recommendedName>
</protein>
<dbReference type="SUPFAM" id="SSF54236">
    <property type="entry name" value="Ubiquitin-like"/>
    <property type="match status" value="1"/>
</dbReference>
<dbReference type="SUPFAM" id="SSF48366">
    <property type="entry name" value="Ras GEF"/>
    <property type="match status" value="1"/>
</dbReference>
<dbReference type="GO" id="GO:0030425">
    <property type="term" value="C:dendrite"/>
    <property type="evidence" value="ECO:0007669"/>
    <property type="project" value="UniProtKB-SubCell"/>
</dbReference>
<dbReference type="GO" id="GO:0016607">
    <property type="term" value="C:nuclear speck"/>
    <property type="evidence" value="ECO:0007669"/>
    <property type="project" value="UniProtKB-SubCell"/>
</dbReference>
<dbReference type="GO" id="GO:0048471">
    <property type="term" value="C:perinuclear region of cytoplasm"/>
    <property type="evidence" value="ECO:0007669"/>
    <property type="project" value="UniProtKB-SubCell"/>
</dbReference>
<dbReference type="Proteomes" id="UP000796761">
    <property type="component" value="Unassembled WGS sequence"/>
</dbReference>
<dbReference type="OrthoDB" id="657902at2759"/>
<dbReference type="InterPro" id="IPR028544">
    <property type="entry name" value="CASC3"/>
</dbReference>
<feature type="domain" description="Ras-GEF" evidence="21">
    <location>
        <begin position="889"/>
        <end position="1125"/>
    </location>
</feature>
<evidence type="ECO:0000256" key="7">
    <source>
        <dbReference type="ARBA" id="ARBA00022448"/>
    </source>
</evidence>
<dbReference type="InterPro" id="IPR018545">
    <property type="entry name" value="Btz_dom"/>
</dbReference>
<sequence length="1127" mass="125650">MADRRRQRASQDSEDSEGSAASDSAGSAPGSPRSARSRSASGSRSRSRSGSPRLPHRPPRGAAGALGTGPRGRGTESAGGAGGKSAAESECESEDGIEGDAVLSDYESAEDSEAEEEDYSEEESSKVELKQDSNDSCESVARGEKGSEKADPKGAVTGERQSGDGQESTEPVEKKVGKKVPKHLDDDEDRKNPAYIPRKGLFFEHDLRGQTQEEEVRPKGRQRKLWKDEGRWEHDKFREDEQAPKTRQELIALYGYDIRSAHNPDDIKPRRMRKPRFGSPPQRDPNWSNERPPKPPRHQGAKSPSAPPRSFNSRSSASAGRMPPARNYPRMGGYKETRPGYRASEATVPHRNGEQTKQESGYRGKRAEQSPSRDTSPELEVTHVHGSPGKEEGALENQATAADAAQPPPDRPVEKKSYSRARRTRVKAGEAGKLAEEVPASEGLAPMIPKPTAAETSPPPAKSNWESPVESNVDGLEQEMTQMNLTEQNWSPGQSQFIPPREMRGIPNHMHVGTGPPPQFNRMEEMAVPGGRVKRYSSQRQRPPVPEPAPPMHISIMEGHYYDPLQFQGPIYTHGENPAPLPPQGMIVQPEMHLPHPGLHPHQTPPAMANPGLYPPPVSMPPGQPPPQQLLTPTYFSAPGVMNFGNPGYPYPPGALPPPPPPHLYSNTQAQSQVYGGVTYYNTVQQQVQPKPSPPRRTSQPVTIKPPPPEELYLLIMKDTSLYHELEDEILKLHQLVETVELKVADETPPPNKQVKPLFRHFRRIDSCLQTRVAFRGSDEIFCRVYMPDHSYVTIRSRLSASVQDILASVTEKLQYSEEQSPRGDALILVTMASSGEKAVLQPSEECVFTTLGINSHLFACTRDTFDSLVPLPEEIQVVPGDTEIHRAEPEDVANHLTAFHWELFRCIHELEFVDYVFHGERGRRETANLELLLQRCSEVQHWVGTELLLCEGLGKRAHLLKKLIKIAAICKQNQDMLSFYAIVIGLNNAAVSRLRLTWEKLPGKFKNLFRKFENLTDPCRNHKTYREVLAKMKPPLIPFVPLILKDLTFLHEGSKTLLDGLVNVEKLHCIAEKVRTVRKYRSRPLCLELEASPAQLQTKAYVRQLRVIDNQNLLFELSYKLEPGSQ</sequence>
<evidence type="ECO:0000256" key="11">
    <source>
        <dbReference type="ARBA" id="ARBA00022728"/>
    </source>
</evidence>
<feature type="compositionally biased region" description="Acidic residues" evidence="20">
    <location>
        <begin position="89"/>
        <end position="98"/>
    </location>
</feature>
<dbReference type="InterPro" id="IPR001895">
    <property type="entry name" value="RASGEF_cat_dom"/>
</dbReference>
<dbReference type="PANTHER" id="PTHR13434">
    <property type="entry name" value="PROTEIN CASC3"/>
    <property type="match status" value="1"/>
</dbReference>
<keyword evidence="11" id="KW-0747">Spliceosome</keyword>
<comment type="caution">
    <text evidence="22">The sequence shown here is derived from an EMBL/GenBank/DDBJ whole genome shotgun (WGS) entry which is preliminary data.</text>
</comment>
<comment type="similarity">
    <text evidence="5">Belongs to the CASC3 family.</text>
</comment>